<evidence type="ECO:0000313" key="2">
    <source>
        <dbReference type="EMBL" id="CAK8688433.1"/>
    </source>
</evidence>
<dbReference type="EMBL" id="CAWYQH010000108">
    <property type="protein sequence ID" value="CAK8688433.1"/>
    <property type="molecule type" value="Genomic_DNA"/>
</dbReference>
<feature type="transmembrane region" description="Helical" evidence="1">
    <location>
        <begin position="6"/>
        <end position="28"/>
    </location>
</feature>
<keyword evidence="3" id="KW-1185">Reference proteome</keyword>
<comment type="caution">
    <text evidence="2">The sequence shown here is derived from an EMBL/GenBank/DDBJ whole genome shotgun (WGS) entry which is preliminary data.</text>
</comment>
<sequence>MAMPSTEAALIGFFSGFVGLFVFGWLIYMFRDYYISWRSIWPYWPCKKDDDDEEEKHEVVVGCLCKKPSK</sequence>
<dbReference type="Proteomes" id="UP001642483">
    <property type="component" value="Unassembled WGS sequence"/>
</dbReference>
<evidence type="ECO:0000313" key="3">
    <source>
        <dbReference type="Proteomes" id="UP001642483"/>
    </source>
</evidence>
<organism evidence="2 3">
    <name type="scientific">Clavelina lepadiformis</name>
    <name type="common">Light-bulb sea squirt</name>
    <name type="synonym">Ascidia lepadiformis</name>
    <dbReference type="NCBI Taxonomy" id="159417"/>
    <lineage>
        <taxon>Eukaryota</taxon>
        <taxon>Metazoa</taxon>
        <taxon>Chordata</taxon>
        <taxon>Tunicata</taxon>
        <taxon>Ascidiacea</taxon>
        <taxon>Aplousobranchia</taxon>
        <taxon>Clavelinidae</taxon>
        <taxon>Clavelina</taxon>
    </lineage>
</organism>
<keyword evidence="1" id="KW-1133">Transmembrane helix</keyword>
<evidence type="ECO:0008006" key="4">
    <source>
        <dbReference type="Google" id="ProtNLM"/>
    </source>
</evidence>
<protein>
    <recommendedName>
        <fullName evidence="4">ATP synthase F0 subunit 8</fullName>
    </recommendedName>
</protein>
<evidence type="ECO:0000256" key="1">
    <source>
        <dbReference type="SAM" id="Phobius"/>
    </source>
</evidence>
<gene>
    <name evidence="2" type="ORF">CVLEPA_LOCUS20452</name>
</gene>
<keyword evidence="1" id="KW-0812">Transmembrane</keyword>
<name>A0ABP0G9F7_CLALP</name>
<accession>A0ABP0G9F7</accession>
<keyword evidence="1" id="KW-0472">Membrane</keyword>
<proteinExistence type="predicted"/>
<reference evidence="2 3" key="1">
    <citation type="submission" date="2024-02" db="EMBL/GenBank/DDBJ databases">
        <authorList>
            <person name="Daric V."/>
            <person name="Darras S."/>
        </authorList>
    </citation>
    <scope>NUCLEOTIDE SEQUENCE [LARGE SCALE GENOMIC DNA]</scope>
</reference>